<evidence type="ECO:0000259" key="2">
    <source>
        <dbReference type="Pfam" id="PF25963"/>
    </source>
</evidence>
<dbReference type="PANTHER" id="PTHR30367:SF12">
    <property type="entry name" value="P-HYDROXYBENZOIC ACID EFFLUX PUMP SUBUNIT AAEA"/>
    <property type="match status" value="1"/>
</dbReference>
<organism evidence="3 4">
    <name type="scientific">Kerstersia gyiorum</name>
    <dbReference type="NCBI Taxonomy" id="206506"/>
    <lineage>
        <taxon>Bacteria</taxon>
        <taxon>Pseudomonadati</taxon>
        <taxon>Pseudomonadota</taxon>
        <taxon>Betaproteobacteria</taxon>
        <taxon>Burkholderiales</taxon>
        <taxon>Alcaligenaceae</taxon>
        <taxon>Kerstersia</taxon>
    </lineage>
</organism>
<keyword evidence="4" id="KW-1185">Reference proteome</keyword>
<name>A0A171KR74_9BURK</name>
<feature type="domain" description="Multidrug resistance protein MdtA-like barrel-sandwich hybrid" evidence="1">
    <location>
        <begin position="48"/>
        <end position="184"/>
    </location>
</feature>
<dbReference type="PANTHER" id="PTHR30367">
    <property type="entry name" value="P-HYDROXYBENZOIC ACID EFFLUX PUMP SUBUNIT AAEA-RELATED"/>
    <property type="match status" value="1"/>
</dbReference>
<dbReference type="PATRIC" id="fig|206506.3.peg.2350"/>
<comment type="caution">
    <text evidence="3">The sequence shown here is derived from an EMBL/GenBank/DDBJ whole genome shotgun (WGS) entry which is preliminary data.</text>
</comment>
<proteinExistence type="predicted"/>
<feature type="domain" description="p-hydroxybenzoic acid efflux pump subunit AaeA-like beta-barrel" evidence="2">
    <location>
        <begin position="189"/>
        <end position="285"/>
    </location>
</feature>
<dbReference type="Proteomes" id="UP000078084">
    <property type="component" value="Unassembled WGS sequence"/>
</dbReference>
<dbReference type="STRING" id="206506.AAV32_11020"/>
<dbReference type="InterPro" id="IPR058625">
    <property type="entry name" value="MdtA-like_BSH"/>
</dbReference>
<evidence type="ECO:0000313" key="3">
    <source>
        <dbReference type="EMBL" id="KKO71391.1"/>
    </source>
</evidence>
<dbReference type="InterPro" id="IPR058634">
    <property type="entry name" value="AaeA-lik-b-barrel"/>
</dbReference>
<evidence type="ECO:0000259" key="1">
    <source>
        <dbReference type="Pfam" id="PF25917"/>
    </source>
</evidence>
<dbReference type="Pfam" id="PF25963">
    <property type="entry name" value="Beta-barrel_AAEA"/>
    <property type="match status" value="1"/>
</dbReference>
<reference evidence="3 4" key="1">
    <citation type="submission" date="2015-04" db="EMBL/GenBank/DDBJ databases">
        <title>Genome sequence of Kerstersia gyiorum CG1.</title>
        <authorList>
            <person name="Greninger A.L."/>
            <person name="Kozyreva V."/>
            <person name="Chaturvedi V."/>
        </authorList>
    </citation>
    <scope>NUCLEOTIDE SEQUENCE [LARGE SCALE GENOMIC DNA]</scope>
    <source>
        <strain evidence="3 4">CG1</strain>
    </source>
</reference>
<dbReference type="SUPFAM" id="SSF111369">
    <property type="entry name" value="HlyD-like secretion proteins"/>
    <property type="match status" value="1"/>
</dbReference>
<accession>A0A171KR74</accession>
<dbReference type="Pfam" id="PF25917">
    <property type="entry name" value="BSH_RND"/>
    <property type="match status" value="1"/>
</dbReference>
<dbReference type="EMBL" id="LBNE01000007">
    <property type="protein sequence ID" value="KKO71391.1"/>
    <property type="molecule type" value="Genomic_DNA"/>
</dbReference>
<dbReference type="Gene3D" id="2.40.50.100">
    <property type="match status" value="1"/>
</dbReference>
<gene>
    <name evidence="3" type="ORF">AAV32_11020</name>
</gene>
<dbReference type="InterPro" id="IPR050393">
    <property type="entry name" value="MFP_Efflux_Pump"/>
</dbReference>
<evidence type="ECO:0000313" key="4">
    <source>
        <dbReference type="Proteomes" id="UP000078084"/>
    </source>
</evidence>
<dbReference type="AlphaFoldDB" id="A0A171KR74"/>
<dbReference type="Gene3D" id="2.40.30.170">
    <property type="match status" value="1"/>
</dbReference>
<sequence length="306" mass="33680">MKPLFRNLSRILLTLAILVAAAFLVRALWQTYVLAPWTRDGRVSAHVVQSAPEVSGTVVEVAVRDNQYVRQGEVLYRISPQRFELAVEEARARLAAAEETLRQRLDESRRRHGLDDILPREDIQRAGRSVAIARTQVRQAQASLEVAELDLARSVITAPVEGYITHLRLQAGDYAVSGQPNLTLLDANSFWVTGYFEETKLPSIRSGATARIRLMGHDEEIEGHVESIGRGIADENDVPDSHGLPAVNPTFSWVRLAQRIPVRIALDKVPEHIVLAAGMTCSVAVDEPGAGPSAHGRLASWLSTIL</sequence>
<dbReference type="GO" id="GO:0055085">
    <property type="term" value="P:transmembrane transport"/>
    <property type="evidence" value="ECO:0007669"/>
    <property type="project" value="InterPro"/>
</dbReference>
<protein>
    <submittedName>
        <fullName evidence="3">Membrane protein</fullName>
    </submittedName>
</protein>
<dbReference type="OrthoDB" id="9811754at2"/>